<comment type="caution">
    <text evidence="10">The sequence shown here is derived from an EMBL/GenBank/DDBJ whole genome shotgun (WGS) entry which is preliminary data.</text>
</comment>
<evidence type="ECO:0000256" key="8">
    <source>
        <dbReference type="ARBA" id="ARBA00023180"/>
    </source>
</evidence>
<keyword evidence="8" id="KW-0325">Glycoprotein</keyword>
<evidence type="ECO:0000256" key="5">
    <source>
        <dbReference type="ARBA" id="ARBA00023136"/>
    </source>
</evidence>
<dbReference type="AlphaFoldDB" id="A0AAE0T635"/>
<protein>
    <recommendedName>
        <fullName evidence="9">Receptor ligand binding region domain-containing protein</fullName>
    </recommendedName>
</protein>
<dbReference type="InterPro" id="IPR000162">
    <property type="entry name" value="GPCR_3_mtglu_rcpt"/>
</dbReference>
<dbReference type="Proteomes" id="UP001195483">
    <property type="component" value="Unassembled WGS sequence"/>
</dbReference>
<dbReference type="PRINTS" id="PR00248">
    <property type="entry name" value="GPCRMGR"/>
</dbReference>
<keyword evidence="7" id="KW-0675">Receptor</keyword>
<sequence>MDNCVVKVFSFYQIPQISYASTSIDLSDKSRFEYFSRVVPPDSFQAQAMADIASYFGWNYVSTLADEGNYGEKGIEAFQEAARQAGVCISQSVWIPRVVTDAEYQRIVKDLLKTPKARVVVMFVNEDNCRNILASMKQMNQTNELTFLASDSWGAKIHPVHGHEENAEGVVTILPKRSMVKGLVMRVSSFVVDITDASLVLQMSSFDILFRYHKVMIVLPETDFDL</sequence>
<dbReference type="EMBL" id="JAEAOA010001895">
    <property type="protein sequence ID" value="KAK3604447.1"/>
    <property type="molecule type" value="Genomic_DNA"/>
</dbReference>
<evidence type="ECO:0000256" key="6">
    <source>
        <dbReference type="ARBA" id="ARBA00023157"/>
    </source>
</evidence>
<keyword evidence="6" id="KW-1015">Disulfide bond</keyword>
<dbReference type="Gene3D" id="3.40.50.2300">
    <property type="match status" value="1"/>
</dbReference>
<evidence type="ECO:0000259" key="9">
    <source>
        <dbReference type="Pfam" id="PF01094"/>
    </source>
</evidence>
<evidence type="ECO:0000256" key="3">
    <source>
        <dbReference type="ARBA" id="ARBA00022692"/>
    </source>
</evidence>
<dbReference type="GO" id="GO:0016020">
    <property type="term" value="C:membrane"/>
    <property type="evidence" value="ECO:0007669"/>
    <property type="project" value="UniProtKB-SubCell"/>
</dbReference>
<evidence type="ECO:0000313" key="10">
    <source>
        <dbReference type="EMBL" id="KAK3604447.1"/>
    </source>
</evidence>
<reference evidence="10" key="1">
    <citation type="journal article" date="2021" name="Genome Biol. Evol.">
        <title>A High-Quality Reference Genome for a Parasitic Bivalve with Doubly Uniparental Inheritance (Bivalvia: Unionida).</title>
        <authorList>
            <person name="Smith C.H."/>
        </authorList>
    </citation>
    <scope>NUCLEOTIDE SEQUENCE</scope>
    <source>
        <strain evidence="10">CHS0354</strain>
    </source>
</reference>
<evidence type="ECO:0000256" key="2">
    <source>
        <dbReference type="ARBA" id="ARBA00007242"/>
    </source>
</evidence>
<dbReference type="InterPro" id="IPR000337">
    <property type="entry name" value="GPCR_3"/>
</dbReference>
<gene>
    <name evidence="10" type="ORF">CHS0354_031752</name>
</gene>
<dbReference type="Pfam" id="PF01094">
    <property type="entry name" value="ANF_receptor"/>
    <property type="match status" value="1"/>
</dbReference>
<reference evidence="10" key="3">
    <citation type="submission" date="2023-05" db="EMBL/GenBank/DDBJ databases">
        <authorList>
            <person name="Smith C.H."/>
        </authorList>
    </citation>
    <scope>NUCLEOTIDE SEQUENCE</scope>
    <source>
        <strain evidence="10">CHS0354</strain>
        <tissue evidence="10">Mantle</tissue>
    </source>
</reference>
<evidence type="ECO:0000256" key="7">
    <source>
        <dbReference type="ARBA" id="ARBA00023170"/>
    </source>
</evidence>
<dbReference type="PANTHER" id="PTHR24060">
    <property type="entry name" value="METABOTROPIC GLUTAMATE RECEPTOR"/>
    <property type="match status" value="1"/>
</dbReference>
<dbReference type="SUPFAM" id="SSF53822">
    <property type="entry name" value="Periplasmic binding protein-like I"/>
    <property type="match status" value="1"/>
</dbReference>
<comment type="subcellular location">
    <subcellularLocation>
        <location evidence="1">Membrane</location>
        <topology evidence="1">Multi-pass membrane protein</topology>
    </subcellularLocation>
</comment>
<keyword evidence="11" id="KW-1185">Reference proteome</keyword>
<dbReference type="PRINTS" id="PR00593">
    <property type="entry name" value="MTABOTROPICR"/>
</dbReference>
<dbReference type="InterPro" id="IPR001828">
    <property type="entry name" value="ANF_lig-bd_rcpt"/>
</dbReference>
<accession>A0AAE0T635</accession>
<evidence type="ECO:0000256" key="1">
    <source>
        <dbReference type="ARBA" id="ARBA00004141"/>
    </source>
</evidence>
<keyword evidence="5" id="KW-0472">Membrane</keyword>
<keyword evidence="4" id="KW-1133">Transmembrane helix</keyword>
<keyword evidence="3" id="KW-0812">Transmembrane</keyword>
<dbReference type="InterPro" id="IPR050726">
    <property type="entry name" value="mGluR"/>
</dbReference>
<comment type="similarity">
    <text evidence="2">Belongs to the G-protein coupled receptor 3 family.</text>
</comment>
<feature type="domain" description="Receptor ligand binding region" evidence="9">
    <location>
        <begin position="5"/>
        <end position="183"/>
    </location>
</feature>
<reference evidence="10" key="2">
    <citation type="journal article" date="2021" name="Genome Biol. Evol.">
        <title>Developing a high-quality reference genome for a parasitic bivalve with doubly uniparental inheritance (Bivalvia: Unionida).</title>
        <authorList>
            <person name="Smith C.H."/>
        </authorList>
    </citation>
    <scope>NUCLEOTIDE SEQUENCE</scope>
    <source>
        <strain evidence="10">CHS0354</strain>
        <tissue evidence="10">Mantle</tissue>
    </source>
</reference>
<evidence type="ECO:0000313" key="11">
    <source>
        <dbReference type="Proteomes" id="UP001195483"/>
    </source>
</evidence>
<dbReference type="InterPro" id="IPR028082">
    <property type="entry name" value="Peripla_BP_I"/>
</dbReference>
<organism evidence="10 11">
    <name type="scientific">Potamilus streckersoni</name>
    <dbReference type="NCBI Taxonomy" id="2493646"/>
    <lineage>
        <taxon>Eukaryota</taxon>
        <taxon>Metazoa</taxon>
        <taxon>Spiralia</taxon>
        <taxon>Lophotrochozoa</taxon>
        <taxon>Mollusca</taxon>
        <taxon>Bivalvia</taxon>
        <taxon>Autobranchia</taxon>
        <taxon>Heteroconchia</taxon>
        <taxon>Palaeoheterodonta</taxon>
        <taxon>Unionida</taxon>
        <taxon>Unionoidea</taxon>
        <taxon>Unionidae</taxon>
        <taxon>Ambleminae</taxon>
        <taxon>Lampsilini</taxon>
        <taxon>Potamilus</taxon>
    </lineage>
</organism>
<dbReference type="FunFam" id="3.40.50.2300:FF:000009">
    <property type="entry name" value="Glutamate receptor, metabotropic 4"/>
    <property type="match status" value="1"/>
</dbReference>
<dbReference type="GO" id="GO:0004930">
    <property type="term" value="F:G protein-coupled receptor activity"/>
    <property type="evidence" value="ECO:0007669"/>
    <property type="project" value="InterPro"/>
</dbReference>
<proteinExistence type="inferred from homology"/>
<name>A0AAE0T635_9BIVA</name>
<evidence type="ECO:0000256" key="4">
    <source>
        <dbReference type="ARBA" id="ARBA00022989"/>
    </source>
</evidence>